<gene>
    <name evidence="2" type="ORF">Sangu_1957700</name>
</gene>
<keyword evidence="1" id="KW-0812">Transmembrane</keyword>
<organism evidence="2">
    <name type="scientific">Sesamum angustifolium</name>
    <dbReference type="NCBI Taxonomy" id="2727405"/>
    <lineage>
        <taxon>Eukaryota</taxon>
        <taxon>Viridiplantae</taxon>
        <taxon>Streptophyta</taxon>
        <taxon>Embryophyta</taxon>
        <taxon>Tracheophyta</taxon>
        <taxon>Spermatophyta</taxon>
        <taxon>Magnoliopsida</taxon>
        <taxon>eudicotyledons</taxon>
        <taxon>Gunneridae</taxon>
        <taxon>Pentapetalae</taxon>
        <taxon>asterids</taxon>
        <taxon>lamiids</taxon>
        <taxon>Lamiales</taxon>
        <taxon>Pedaliaceae</taxon>
        <taxon>Sesamum</taxon>
    </lineage>
</organism>
<dbReference type="EMBL" id="JACGWK010000012">
    <property type="protein sequence ID" value="KAL0323384.1"/>
    <property type="molecule type" value="Genomic_DNA"/>
</dbReference>
<comment type="caution">
    <text evidence="2">The sequence shown here is derived from an EMBL/GenBank/DDBJ whole genome shotgun (WGS) entry which is preliminary data.</text>
</comment>
<protein>
    <submittedName>
        <fullName evidence="2">Protein DETOXIFICATION 54</fullName>
    </submittedName>
</protein>
<name>A0AAW2LWB9_9LAMI</name>
<feature type="transmembrane region" description="Helical" evidence="1">
    <location>
        <begin position="69"/>
        <end position="91"/>
    </location>
</feature>
<evidence type="ECO:0000313" key="2">
    <source>
        <dbReference type="EMBL" id="KAL0323384.1"/>
    </source>
</evidence>
<evidence type="ECO:0000256" key="1">
    <source>
        <dbReference type="SAM" id="Phobius"/>
    </source>
</evidence>
<proteinExistence type="predicted"/>
<sequence length="134" mass="14671">MTNSKPSLHQFCQSSACVSWATVHRRVRHPTWHSQAGGGRPHQSWVILLCGHSHSCRPSLLVSVGFTGLWLGLLSAQAACAVSILYVIFYCTNWEGEAVKASKLSSLEIGNKCESDEEEKGLLVMENGKKCDVV</sequence>
<accession>A0AAW2LWB9</accession>
<reference evidence="2" key="2">
    <citation type="journal article" date="2024" name="Plant">
        <title>Genomic evolution and insights into agronomic trait innovations of Sesamum species.</title>
        <authorList>
            <person name="Miao H."/>
            <person name="Wang L."/>
            <person name="Qu L."/>
            <person name="Liu H."/>
            <person name="Sun Y."/>
            <person name="Le M."/>
            <person name="Wang Q."/>
            <person name="Wei S."/>
            <person name="Zheng Y."/>
            <person name="Lin W."/>
            <person name="Duan Y."/>
            <person name="Cao H."/>
            <person name="Xiong S."/>
            <person name="Wang X."/>
            <person name="Wei L."/>
            <person name="Li C."/>
            <person name="Ma Q."/>
            <person name="Ju M."/>
            <person name="Zhao R."/>
            <person name="Li G."/>
            <person name="Mu C."/>
            <person name="Tian Q."/>
            <person name="Mei H."/>
            <person name="Zhang T."/>
            <person name="Gao T."/>
            <person name="Zhang H."/>
        </authorList>
    </citation>
    <scope>NUCLEOTIDE SEQUENCE</scope>
    <source>
        <strain evidence="2">G01</strain>
    </source>
</reference>
<reference evidence="2" key="1">
    <citation type="submission" date="2020-06" db="EMBL/GenBank/DDBJ databases">
        <authorList>
            <person name="Li T."/>
            <person name="Hu X."/>
            <person name="Zhang T."/>
            <person name="Song X."/>
            <person name="Zhang H."/>
            <person name="Dai N."/>
            <person name="Sheng W."/>
            <person name="Hou X."/>
            <person name="Wei L."/>
        </authorList>
    </citation>
    <scope>NUCLEOTIDE SEQUENCE</scope>
    <source>
        <strain evidence="2">G01</strain>
        <tissue evidence="2">Leaf</tissue>
    </source>
</reference>
<keyword evidence="1" id="KW-0472">Membrane</keyword>
<keyword evidence="1" id="KW-1133">Transmembrane helix</keyword>
<dbReference type="AlphaFoldDB" id="A0AAW2LWB9"/>